<dbReference type="GO" id="GO:0003964">
    <property type="term" value="F:RNA-directed DNA polymerase activity"/>
    <property type="evidence" value="ECO:0007669"/>
    <property type="project" value="UniProtKB-KW"/>
</dbReference>
<evidence type="ECO:0000259" key="3">
    <source>
        <dbReference type="PROSITE" id="PS50878"/>
    </source>
</evidence>
<feature type="compositionally biased region" description="Polar residues" evidence="2">
    <location>
        <begin position="40"/>
        <end position="50"/>
    </location>
</feature>
<dbReference type="PROSITE" id="PS50878">
    <property type="entry name" value="RT_POL"/>
    <property type="match status" value="1"/>
</dbReference>
<feature type="region of interest" description="Disordered" evidence="2">
    <location>
        <begin position="1"/>
        <end position="57"/>
    </location>
</feature>
<dbReference type="InterPro" id="IPR051083">
    <property type="entry name" value="GrpII_Intron_Splice-Mob/Def"/>
</dbReference>
<gene>
    <name evidence="4" type="ORF">BE08_45345</name>
</gene>
<dbReference type="InterPro" id="IPR030931">
    <property type="entry name" value="Group_II_RT_mat"/>
</dbReference>
<dbReference type="SUPFAM" id="SSF56672">
    <property type="entry name" value="DNA/RNA polymerases"/>
    <property type="match status" value="1"/>
</dbReference>
<name>A0A150P011_SORCE</name>
<dbReference type="PANTHER" id="PTHR34047:SF8">
    <property type="entry name" value="PROTEIN YKFC"/>
    <property type="match status" value="1"/>
</dbReference>
<proteinExistence type="inferred from homology"/>
<dbReference type="PANTHER" id="PTHR34047">
    <property type="entry name" value="NUCLEAR INTRON MATURASE 1, MITOCHONDRIAL-RELATED"/>
    <property type="match status" value="1"/>
</dbReference>
<reference evidence="4 5" key="1">
    <citation type="submission" date="2014-02" db="EMBL/GenBank/DDBJ databases">
        <title>The small core and large imbalanced accessory genome model reveals a collaborative survival strategy of Sorangium cellulosum strains in nature.</title>
        <authorList>
            <person name="Han K."/>
            <person name="Peng R."/>
            <person name="Blom J."/>
            <person name="Li Y.-Z."/>
        </authorList>
    </citation>
    <scope>NUCLEOTIDE SEQUENCE [LARGE SCALE GENOMIC DNA]</scope>
    <source>
        <strain evidence="4 5">So0157-25</strain>
    </source>
</reference>
<keyword evidence="4" id="KW-0548">Nucleotidyltransferase</keyword>
<dbReference type="Pfam" id="PF00078">
    <property type="entry name" value="RVT_1"/>
    <property type="match status" value="1"/>
</dbReference>
<evidence type="ECO:0000313" key="5">
    <source>
        <dbReference type="Proteomes" id="UP000075420"/>
    </source>
</evidence>
<evidence type="ECO:0000313" key="4">
    <source>
        <dbReference type="EMBL" id="KYF47984.1"/>
    </source>
</evidence>
<evidence type="ECO:0000256" key="2">
    <source>
        <dbReference type="SAM" id="MobiDB-lite"/>
    </source>
</evidence>
<comment type="caution">
    <text evidence="4">The sequence shown here is derived from an EMBL/GenBank/DDBJ whole genome shotgun (WGS) entry which is preliminary data.</text>
</comment>
<organism evidence="4 5">
    <name type="scientific">Sorangium cellulosum</name>
    <name type="common">Polyangium cellulosum</name>
    <dbReference type="NCBI Taxonomy" id="56"/>
    <lineage>
        <taxon>Bacteria</taxon>
        <taxon>Pseudomonadati</taxon>
        <taxon>Myxococcota</taxon>
        <taxon>Polyangia</taxon>
        <taxon>Polyangiales</taxon>
        <taxon>Polyangiaceae</taxon>
        <taxon>Sorangium</taxon>
    </lineage>
</organism>
<accession>A0A150P011</accession>
<dbReference type="InterPro" id="IPR000477">
    <property type="entry name" value="RT_dom"/>
</dbReference>
<dbReference type="CDD" id="cd01651">
    <property type="entry name" value="RT_G2_intron"/>
    <property type="match status" value="1"/>
</dbReference>
<dbReference type="Gene3D" id="3.30.70.270">
    <property type="match status" value="1"/>
</dbReference>
<keyword evidence="4" id="KW-0808">Transferase</keyword>
<keyword evidence="4" id="KW-0695">RNA-directed DNA polymerase</keyword>
<evidence type="ECO:0000256" key="1">
    <source>
        <dbReference type="ARBA" id="ARBA00034120"/>
    </source>
</evidence>
<feature type="domain" description="Reverse transcriptase" evidence="3">
    <location>
        <begin position="119"/>
        <end position="370"/>
    </location>
</feature>
<dbReference type="NCBIfam" id="TIGR04416">
    <property type="entry name" value="group_II_RT_mat"/>
    <property type="match status" value="1"/>
</dbReference>
<dbReference type="Proteomes" id="UP000075420">
    <property type="component" value="Unassembled WGS sequence"/>
</dbReference>
<feature type="compositionally biased region" description="Basic and acidic residues" evidence="2">
    <location>
        <begin position="1"/>
        <end position="10"/>
    </location>
</feature>
<sequence>MMHDSRKSDRPIVPTKPSNKAEPSAAERVEGRGLAKGNTDEQNAPRTQSRIEGAPSALDRVRQRAQQDRNAKFTTLFHLVTVDRLRNAYLLLQKRAAPGVDGVTWEQYGENLEANLLDLHARLHRGAYRARPSRRVYIPKADGRQRPLGIASLEDKLVQRAVVEVLNAIYEVDFLGFSYGFRPRRSPHHALDALAVGILRKKVSWVLDADLRDFFNTIDHGWLVKFVEHRVADRRILRLIQKWLSAGVMEDGRWIASEQGSPQGATVSPLLANIYLHYVFDRWVQQWRERHVNGDVIVVRYADDLLVGFQYKPTAMKFLDALRGRLQRFALELHPDKTRLIAFGRFANANRRERRQRGASETFSFLGFTHICAKTKAGTFLLARHTVKKRMQAKLQEVKAELQIRRHQSIPEQGRWLGQVLRGYFAYHAVPTNIRALSSFRTQVIRTWHRALRRRGQRDRTDWVRMTALAQRWIPPARVLHPWPEERFDVRTRGRSPVR</sequence>
<protein>
    <submittedName>
        <fullName evidence="4">Group II intron reverse transcriptase/maturase</fullName>
    </submittedName>
</protein>
<comment type="similarity">
    <text evidence="1">Belongs to the bacterial reverse transcriptase family.</text>
</comment>
<dbReference type="AlphaFoldDB" id="A0A150P011"/>
<dbReference type="InterPro" id="IPR043128">
    <property type="entry name" value="Rev_trsase/Diguanyl_cyclase"/>
</dbReference>
<dbReference type="InterPro" id="IPR043502">
    <property type="entry name" value="DNA/RNA_pol_sf"/>
</dbReference>
<dbReference type="EMBL" id="JELY01003559">
    <property type="protein sequence ID" value="KYF47984.1"/>
    <property type="molecule type" value="Genomic_DNA"/>
</dbReference>